<dbReference type="InterPro" id="IPR036152">
    <property type="entry name" value="Asp/glu_Ase-like_sf"/>
</dbReference>
<dbReference type="InterPro" id="IPR040919">
    <property type="entry name" value="Asparaginase_C"/>
</dbReference>
<dbReference type="Gene3D" id="3.40.50.1170">
    <property type="entry name" value="L-asparaginase, N-terminal domain"/>
    <property type="match status" value="1"/>
</dbReference>
<dbReference type="Pfam" id="PF17763">
    <property type="entry name" value="Asparaginase_C"/>
    <property type="match status" value="1"/>
</dbReference>
<evidence type="ECO:0000256" key="3">
    <source>
        <dbReference type="PROSITE-ProRule" id="PRU10099"/>
    </source>
</evidence>
<dbReference type="Pfam" id="PF00710">
    <property type="entry name" value="Asparaginase"/>
    <property type="match status" value="1"/>
</dbReference>
<evidence type="ECO:0000313" key="6">
    <source>
        <dbReference type="EMBL" id="ULN51155.1"/>
    </source>
</evidence>
<dbReference type="EC" id="3.5.1.1" evidence="2"/>
<proteinExistence type="inferred from homology"/>
<dbReference type="Proteomes" id="UP001055200">
    <property type="component" value="Chromosome"/>
</dbReference>
<dbReference type="Gene3D" id="3.40.50.40">
    <property type="match status" value="1"/>
</dbReference>
<dbReference type="SUPFAM" id="SSF53774">
    <property type="entry name" value="Glutaminase/Asparaginase"/>
    <property type="match status" value="1"/>
</dbReference>
<dbReference type="InterPro" id="IPR027474">
    <property type="entry name" value="L-asparaginase_N"/>
</dbReference>
<reference evidence="6" key="1">
    <citation type="submission" date="2022-08" db="EMBL/GenBank/DDBJ databases">
        <title>Complete genome sequence of 14 non-tuberculosis mycobacteria type-strains.</title>
        <authorList>
            <person name="Igarashi Y."/>
            <person name="Osugi A."/>
            <person name="Mitarai S."/>
        </authorList>
    </citation>
    <scope>NUCLEOTIDE SEQUENCE</scope>
    <source>
        <strain evidence="6">DSM 45575</strain>
    </source>
</reference>
<protein>
    <recommendedName>
        <fullName evidence="2">asparaginase</fullName>
        <ecNumber evidence="2">3.5.1.1</ecNumber>
    </recommendedName>
</protein>
<dbReference type="PANTHER" id="PTHR11707">
    <property type="entry name" value="L-ASPARAGINASE"/>
    <property type="match status" value="1"/>
</dbReference>
<gene>
    <name evidence="6" type="ORF">MIU77_09305</name>
</gene>
<dbReference type="PROSITE" id="PS51732">
    <property type="entry name" value="ASN_GLN_ASE_3"/>
    <property type="match status" value="1"/>
</dbReference>
<dbReference type="InterPro" id="IPR020827">
    <property type="entry name" value="Asparaginase/glutaminase_AS1"/>
</dbReference>
<keyword evidence="7" id="KW-1185">Reference proteome</keyword>
<evidence type="ECO:0000259" key="5">
    <source>
        <dbReference type="Pfam" id="PF17763"/>
    </source>
</evidence>
<feature type="domain" description="L-asparaginase N-terminal" evidence="4">
    <location>
        <begin position="4"/>
        <end position="181"/>
    </location>
</feature>
<dbReference type="SMART" id="SM00870">
    <property type="entry name" value="Asparaginase"/>
    <property type="match status" value="1"/>
</dbReference>
<dbReference type="PROSITE" id="PS00144">
    <property type="entry name" value="ASN_GLN_ASE_1"/>
    <property type="match status" value="1"/>
</dbReference>
<name>A0ABY3TU39_9MYCO</name>
<dbReference type="PANTHER" id="PTHR11707:SF28">
    <property type="entry name" value="60 KDA LYSOPHOSPHOLIPASE"/>
    <property type="match status" value="1"/>
</dbReference>
<evidence type="ECO:0000256" key="2">
    <source>
        <dbReference type="ARBA" id="ARBA00012920"/>
    </source>
</evidence>
<dbReference type="PRINTS" id="PR00139">
    <property type="entry name" value="ASNGLNASE"/>
</dbReference>
<dbReference type="PIRSF" id="PIRSF001220">
    <property type="entry name" value="L-ASNase_gatD"/>
    <property type="match status" value="1"/>
</dbReference>
<dbReference type="SFLD" id="SFLDS00057">
    <property type="entry name" value="Glutaminase/Asparaginase"/>
    <property type="match status" value="1"/>
</dbReference>
<dbReference type="RefSeq" id="WP_240169439.1">
    <property type="nucleotide sequence ID" value="NZ_CP092365.1"/>
</dbReference>
<feature type="active site" evidence="3">
    <location>
        <position position="12"/>
    </location>
</feature>
<comment type="similarity">
    <text evidence="1">Belongs to the asparaginase 1 family.</text>
</comment>
<evidence type="ECO:0000259" key="4">
    <source>
        <dbReference type="Pfam" id="PF00710"/>
    </source>
</evidence>
<dbReference type="PIRSF" id="PIRSF500176">
    <property type="entry name" value="L_ASNase"/>
    <property type="match status" value="1"/>
</dbReference>
<evidence type="ECO:0000313" key="7">
    <source>
        <dbReference type="Proteomes" id="UP001055200"/>
    </source>
</evidence>
<dbReference type="EMBL" id="CP092365">
    <property type="protein sequence ID" value="ULN51155.1"/>
    <property type="molecule type" value="Genomic_DNA"/>
</dbReference>
<dbReference type="GO" id="GO:0004067">
    <property type="term" value="F:asparaginase activity"/>
    <property type="evidence" value="ECO:0007669"/>
    <property type="project" value="UniProtKB-EC"/>
</dbReference>
<accession>A0ABY3TU39</accession>
<evidence type="ECO:0000256" key="1">
    <source>
        <dbReference type="ARBA" id="ARBA00010518"/>
    </source>
</evidence>
<dbReference type="InterPro" id="IPR027473">
    <property type="entry name" value="L-asparaginase_C"/>
</dbReference>
<dbReference type="InterPro" id="IPR037152">
    <property type="entry name" value="L-asparaginase_N_sf"/>
</dbReference>
<organism evidence="6 7">
    <name type="scientific">Mycolicibacillus parakoreensis</name>
    <dbReference type="NCBI Taxonomy" id="1069221"/>
    <lineage>
        <taxon>Bacteria</taxon>
        <taxon>Bacillati</taxon>
        <taxon>Actinomycetota</taxon>
        <taxon>Actinomycetes</taxon>
        <taxon>Mycobacteriales</taxon>
        <taxon>Mycobacteriaceae</taxon>
        <taxon>Mycolicibacillus</taxon>
    </lineage>
</organism>
<dbReference type="InterPro" id="IPR006034">
    <property type="entry name" value="Asparaginase/glutaminase-like"/>
</dbReference>
<feature type="domain" description="Asparaginase/glutaminase C-terminal" evidence="5">
    <location>
        <begin position="199"/>
        <end position="306"/>
    </location>
</feature>
<keyword evidence="6" id="KW-0378">Hydrolase</keyword>
<sequence>MRTVTVITTGGTIATSADERGVLRPTRTGADLVAGAATPAGLDVVVTDLLARDSAALTPADWQTITSAVSDAAGRGPVVLTHGTDSIEETALWLELAYAGTAPVVITGAQRGGDAPDADGPGNLADALTVAADPAAAGRGVLVCFAGRILTPLGLQKASTTELGCYTGQVVGTVAAHTVRFTADPPRPRLDRAPAGPPRVDIVAAYPGADAVALAACVSAGAAAVVLEGLGCGNAGPDLIDGVRAAVDTGVAVVVSTRVPHGGVEPRYAPGHALLAAGAVLAERLRPPQTRVLVMAALAAGTPVDEAVRRWG</sequence>